<reference evidence="1 3" key="2">
    <citation type="submission" date="2019-08" db="EMBL/GenBank/DDBJ databases">
        <authorList>
            <person name="Henke P."/>
        </authorList>
    </citation>
    <scope>NUCLEOTIDE SEQUENCE [LARGE SCALE GENOMIC DNA]</scope>
    <source>
        <strain evidence="1">Phe10_nw2017</strain>
    </source>
</reference>
<sequence>KFLRILPTEISSEPYFIGKACASGVIGLR</sequence>
<dbReference type="Proteomes" id="UP000321083">
    <property type="component" value="Unassembled WGS sequence"/>
</dbReference>
<feature type="non-terminal residue" evidence="1">
    <location>
        <position position="1"/>
    </location>
</feature>
<organism evidence="1 3">
    <name type="scientific">Planctomyces bekefii</name>
    <dbReference type="NCBI Taxonomy" id="1653850"/>
    <lineage>
        <taxon>Bacteria</taxon>
        <taxon>Pseudomonadati</taxon>
        <taxon>Planctomycetota</taxon>
        <taxon>Planctomycetia</taxon>
        <taxon>Planctomycetales</taxon>
        <taxon>Planctomycetaceae</taxon>
        <taxon>Planctomyces</taxon>
    </lineage>
</organism>
<dbReference type="EMBL" id="SRHE01000757">
    <property type="protein sequence ID" value="TWW08264.1"/>
    <property type="molecule type" value="Genomic_DNA"/>
</dbReference>
<evidence type="ECO:0000313" key="1">
    <source>
        <dbReference type="EMBL" id="TWW08262.1"/>
    </source>
</evidence>
<protein>
    <submittedName>
        <fullName evidence="1">Uncharacterized protein</fullName>
    </submittedName>
</protein>
<reference evidence="1 3" key="1">
    <citation type="submission" date="2019-08" db="EMBL/GenBank/DDBJ databases">
        <title>100 year-old enigma solved: identification of Planctomyces bekefii, the type genus and species of the phylum Planctomycetes.</title>
        <authorList>
            <person name="Svetlana D.N."/>
            <person name="Overmann J."/>
        </authorList>
    </citation>
    <scope>NUCLEOTIDE SEQUENCE [LARGE SCALE GENOMIC DNA]</scope>
    <source>
        <strain evidence="1">Phe10_nw2017</strain>
    </source>
</reference>
<evidence type="ECO:0000313" key="2">
    <source>
        <dbReference type="EMBL" id="TWW08264.1"/>
    </source>
</evidence>
<keyword evidence="3" id="KW-1185">Reference proteome</keyword>
<accession>A0A5C6M2K4</accession>
<evidence type="ECO:0000313" key="3">
    <source>
        <dbReference type="Proteomes" id="UP000321083"/>
    </source>
</evidence>
<dbReference type="AlphaFoldDB" id="A0A5C6M2K4"/>
<dbReference type="EMBL" id="SRHE01000757">
    <property type="protein sequence ID" value="TWW08262.1"/>
    <property type="molecule type" value="Genomic_DNA"/>
</dbReference>
<proteinExistence type="predicted"/>
<comment type="caution">
    <text evidence="1">The sequence shown here is derived from an EMBL/GenBank/DDBJ whole genome shotgun (WGS) entry which is preliminary data.</text>
</comment>
<name>A0A5C6M2K4_9PLAN</name>
<gene>
    <name evidence="1" type="ORF">E3A20_26070</name>
    <name evidence="2" type="ORF">E3A20_26090</name>
</gene>